<dbReference type="AlphaFoldDB" id="X1C0J9"/>
<reference evidence="1" key="1">
    <citation type="journal article" date="2014" name="Front. Microbiol.">
        <title>High frequency of phylogenetically diverse reductive dehalogenase-homologous genes in deep subseafloor sedimentary metagenomes.</title>
        <authorList>
            <person name="Kawai M."/>
            <person name="Futagami T."/>
            <person name="Toyoda A."/>
            <person name="Takaki Y."/>
            <person name="Nishi S."/>
            <person name="Hori S."/>
            <person name="Arai W."/>
            <person name="Tsubouchi T."/>
            <person name="Morono Y."/>
            <person name="Uchiyama I."/>
            <person name="Ito T."/>
            <person name="Fujiyama A."/>
            <person name="Inagaki F."/>
            <person name="Takami H."/>
        </authorList>
    </citation>
    <scope>NUCLEOTIDE SEQUENCE</scope>
    <source>
        <strain evidence="1">Expedition CK06-06</strain>
    </source>
</reference>
<name>X1C0J9_9ZZZZ</name>
<sequence>KHIEELRKNEDTEFLNEILSQPLQIFLKLSTQGRRIQVYIKRRIAQKYWNSSKQEYNPRRYRDNCAAKNAWLRELKTEVAELADKNERNGIITTNREIKEILANKKHKRE</sequence>
<gene>
    <name evidence="1" type="ORF">S01H4_49702</name>
</gene>
<dbReference type="EMBL" id="BART01028145">
    <property type="protein sequence ID" value="GAH01626.1"/>
    <property type="molecule type" value="Genomic_DNA"/>
</dbReference>
<accession>X1C0J9</accession>
<evidence type="ECO:0000313" key="1">
    <source>
        <dbReference type="EMBL" id="GAH01626.1"/>
    </source>
</evidence>
<protein>
    <submittedName>
        <fullName evidence="1">Uncharacterized protein</fullName>
    </submittedName>
</protein>
<organism evidence="1">
    <name type="scientific">marine sediment metagenome</name>
    <dbReference type="NCBI Taxonomy" id="412755"/>
    <lineage>
        <taxon>unclassified sequences</taxon>
        <taxon>metagenomes</taxon>
        <taxon>ecological metagenomes</taxon>
    </lineage>
</organism>
<comment type="caution">
    <text evidence="1">The sequence shown here is derived from an EMBL/GenBank/DDBJ whole genome shotgun (WGS) entry which is preliminary data.</text>
</comment>
<proteinExistence type="predicted"/>
<feature type="non-terminal residue" evidence="1">
    <location>
        <position position="1"/>
    </location>
</feature>